<evidence type="ECO:0000256" key="1">
    <source>
        <dbReference type="SAM" id="MobiDB-lite"/>
    </source>
</evidence>
<feature type="non-terminal residue" evidence="2">
    <location>
        <position position="73"/>
    </location>
</feature>
<keyword evidence="3" id="KW-1185">Reference proteome</keyword>
<dbReference type="Proteomes" id="UP000479190">
    <property type="component" value="Unassembled WGS sequence"/>
</dbReference>
<feature type="compositionally biased region" description="Basic and acidic residues" evidence="1">
    <location>
        <begin position="1"/>
        <end position="16"/>
    </location>
</feature>
<protein>
    <submittedName>
        <fullName evidence="2">Uncharacterized protein</fullName>
    </submittedName>
</protein>
<organism evidence="2 3">
    <name type="scientific">Trichogramma brassicae</name>
    <dbReference type="NCBI Taxonomy" id="86971"/>
    <lineage>
        <taxon>Eukaryota</taxon>
        <taxon>Metazoa</taxon>
        <taxon>Ecdysozoa</taxon>
        <taxon>Arthropoda</taxon>
        <taxon>Hexapoda</taxon>
        <taxon>Insecta</taxon>
        <taxon>Pterygota</taxon>
        <taxon>Neoptera</taxon>
        <taxon>Endopterygota</taxon>
        <taxon>Hymenoptera</taxon>
        <taxon>Apocrita</taxon>
        <taxon>Proctotrupomorpha</taxon>
        <taxon>Chalcidoidea</taxon>
        <taxon>Trichogrammatidae</taxon>
        <taxon>Trichogramma</taxon>
    </lineage>
</organism>
<feature type="region of interest" description="Disordered" evidence="1">
    <location>
        <begin position="1"/>
        <end position="39"/>
    </location>
</feature>
<sequence>MHDTTLRASRDREEKFARRRRERAATGRESEESERMTTTTIASRDLEEKFSRRRLGRAATWMEKFTRRRRERA</sequence>
<gene>
    <name evidence="2" type="ORF">TBRA_LOCUS15976</name>
</gene>
<evidence type="ECO:0000313" key="3">
    <source>
        <dbReference type="Proteomes" id="UP000479190"/>
    </source>
</evidence>
<dbReference type="AlphaFoldDB" id="A0A6H5J2P1"/>
<proteinExistence type="predicted"/>
<feature type="non-terminal residue" evidence="2">
    <location>
        <position position="1"/>
    </location>
</feature>
<dbReference type="EMBL" id="CADCXV010001440">
    <property type="protein sequence ID" value="CAB0044388.1"/>
    <property type="molecule type" value="Genomic_DNA"/>
</dbReference>
<evidence type="ECO:0000313" key="2">
    <source>
        <dbReference type="EMBL" id="CAB0044388.1"/>
    </source>
</evidence>
<feature type="compositionally biased region" description="Basic and acidic residues" evidence="1">
    <location>
        <begin position="23"/>
        <end position="35"/>
    </location>
</feature>
<accession>A0A6H5J2P1</accession>
<reference evidence="2 3" key="1">
    <citation type="submission" date="2020-02" db="EMBL/GenBank/DDBJ databases">
        <authorList>
            <person name="Ferguson B K."/>
        </authorList>
    </citation>
    <scope>NUCLEOTIDE SEQUENCE [LARGE SCALE GENOMIC DNA]</scope>
</reference>
<name>A0A6H5J2P1_9HYME</name>